<accession>A0A5Q2MM69</accession>
<evidence type="ECO:0000256" key="3">
    <source>
        <dbReference type="ARBA" id="ARBA00030238"/>
    </source>
</evidence>
<keyword evidence="5" id="KW-0812">Transmembrane</keyword>
<dbReference type="EC" id="3.2.1.1" evidence="2"/>
<keyword evidence="5" id="KW-0472">Membrane</keyword>
<keyword evidence="5" id="KW-1133">Transmembrane helix</keyword>
<dbReference type="InterPro" id="IPR013784">
    <property type="entry name" value="Carb-bd-like_fold"/>
</dbReference>
<evidence type="ECO:0000256" key="4">
    <source>
        <dbReference type="SAM" id="MobiDB-lite"/>
    </source>
</evidence>
<dbReference type="InterPro" id="IPR013783">
    <property type="entry name" value="Ig-like_fold"/>
</dbReference>
<dbReference type="Pfam" id="PF13620">
    <property type="entry name" value="CarboxypepD_reg"/>
    <property type="match status" value="2"/>
</dbReference>
<evidence type="ECO:0000256" key="2">
    <source>
        <dbReference type="ARBA" id="ARBA00012595"/>
    </source>
</evidence>
<name>A0A5Q2MM69_9ACTN</name>
<protein>
    <recommendedName>
        <fullName evidence="2">alpha-amylase</fullName>
        <ecNumber evidence="2">3.2.1.1</ecNumber>
    </recommendedName>
    <alternativeName>
        <fullName evidence="3">1,4-alpha-D-glucan glucanohydrolase</fullName>
    </alternativeName>
</protein>
<sequence length="668" mass="71528">MTITSGWRGSRPGEMRCGPEPESSVGRSDRTYASAMRLRLVPAAAVTAALLLIALLGSPGAASSSERDAKASISGTVTGYGLDHGDWVDVVAYPLAPSGTQRGTHVVPAGTFTMYLEPGEYRVMFYSSMAGESAWEFFGGGHTTADAKIVTVAPGQKITGIDATLERAGTIEGEIILPPGIPDGDPVGSVVAQSRDGSTWLDNPNGVWSVDSDGRTFRLGGLPAGTYRLRFVNKNGGTITPLDVATGYLGGTDDPEEATPVRVEAGETTRVDLPVRRGAHIRGKVTDASGRPVPRTTVTALYTRPGDIPFNTQSYYATTDDNGEYEVRSLSKGTYVLRFGPPDPYEAVFSGGAYGKFLSGWDAGPDVPDDARRITVDAGDVATEDVIVREGGSLQGTVRDSTGLPLPGILVMAGPAHPQGQTQVTDALGRYRFVGRPRTKYLMTFTDPSGVYATRHQEGVSPRDARTWTPVEVETTVDLDVVMRPPLPVVSDAEPTYGEVIEARLTSGDQTPQAGASWLWRRDGKTIPGATGRTYRVTKADHRARLSVTYRPRRGGASLSFMSRATSRVATTKPRVTATSSSRHHRTVRLRIAVKAKSVSTSLLDGRVQVARRGAGGDAVYTRAIKNGRLNLTLRDQPRGRQTYRVRFLKAPETFAASATTRASARVR</sequence>
<keyword evidence="7" id="KW-1185">Reference proteome</keyword>
<dbReference type="Proteomes" id="UP000392064">
    <property type="component" value="Chromosome"/>
</dbReference>
<dbReference type="EMBL" id="CP045737">
    <property type="protein sequence ID" value="QGG41030.1"/>
    <property type="molecule type" value="Genomic_DNA"/>
</dbReference>
<dbReference type="SUPFAM" id="SSF49464">
    <property type="entry name" value="Carboxypeptidase regulatory domain-like"/>
    <property type="match status" value="1"/>
</dbReference>
<reference evidence="6 7" key="1">
    <citation type="submission" date="2019-11" db="EMBL/GenBank/DDBJ databases">
        <authorList>
            <person name="Li J."/>
        </authorList>
    </citation>
    <scope>NUCLEOTIDE SEQUENCE [LARGE SCALE GENOMIC DNA]</scope>
    <source>
        <strain evidence="6 7">MF47</strain>
    </source>
</reference>
<feature type="region of interest" description="Disordered" evidence="4">
    <location>
        <begin position="1"/>
        <end position="28"/>
    </location>
</feature>
<dbReference type="AlphaFoldDB" id="A0A5Q2MM69"/>
<dbReference type="GO" id="GO:0004556">
    <property type="term" value="F:alpha-amylase activity"/>
    <property type="evidence" value="ECO:0007669"/>
    <property type="project" value="UniProtKB-EC"/>
</dbReference>
<evidence type="ECO:0000256" key="5">
    <source>
        <dbReference type="SAM" id="Phobius"/>
    </source>
</evidence>
<dbReference type="GO" id="GO:0005975">
    <property type="term" value="P:carbohydrate metabolic process"/>
    <property type="evidence" value="ECO:0007669"/>
    <property type="project" value="UniProtKB-ARBA"/>
</dbReference>
<feature type="region of interest" description="Disordered" evidence="4">
    <location>
        <begin position="564"/>
        <end position="584"/>
    </location>
</feature>
<dbReference type="KEGG" id="aef:GEV26_06440"/>
<gene>
    <name evidence="6" type="ORF">GEV26_06440</name>
</gene>
<dbReference type="SUPFAM" id="SSF49452">
    <property type="entry name" value="Starch-binding domain-like"/>
    <property type="match status" value="1"/>
</dbReference>
<proteinExistence type="predicted"/>
<feature type="transmembrane region" description="Helical" evidence="5">
    <location>
        <begin position="40"/>
        <end position="62"/>
    </location>
</feature>
<evidence type="ECO:0000313" key="6">
    <source>
        <dbReference type="EMBL" id="QGG41030.1"/>
    </source>
</evidence>
<comment type="catalytic activity">
    <reaction evidence="1">
        <text>Endohydrolysis of (1-&gt;4)-alpha-D-glucosidic linkages in polysaccharides containing three or more (1-&gt;4)-alpha-linked D-glucose units.</text>
        <dbReference type="EC" id="3.2.1.1"/>
    </reaction>
</comment>
<evidence type="ECO:0000313" key="7">
    <source>
        <dbReference type="Proteomes" id="UP000392064"/>
    </source>
</evidence>
<dbReference type="Gene3D" id="2.60.40.2700">
    <property type="match status" value="1"/>
</dbReference>
<dbReference type="InterPro" id="IPR008969">
    <property type="entry name" value="CarboxyPept-like_regulatory"/>
</dbReference>
<organism evidence="6 7">
    <name type="scientific">Aeromicrobium yanjiei</name>
    <dbReference type="NCBI Taxonomy" id="2662028"/>
    <lineage>
        <taxon>Bacteria</taxon>
        <taxon>Bacillati</taxon>
        <taxon>Actinomycetota</taxon>
        <taxon>Actinomycetes</taxon>
        <taxon>Propionibacteriales</taxon>
        <taxon>Nocardioidaceae</taxon>
        <taxon>Aeromicrobium</taxon>
    </lineage>
</organism>
<evidence type="ECO:0000256" key="1">
    <source>
        <dbReference type="ARBA" id="ARBA00000548"/>
    </source>
</evidence>
<dbReference type="GO" id="GO:0030246">
    <property type="term" value="F:carbohydrate binding"/>
    <property type="evidence" value="ECO:0007669"/>
    <property type="project" value="InterPro"/>
</dbReference>
<dbReference type="Gene3D" id="2.60.40.10">
    <property type="entry name" value="Immunoglobulins"/>
    <property type="match status" value="2"/>
</dbReference>